<dbReference type="Proteomes" id="UP000678393">
    <property type="component" value="Unassembled WGS sequence"/>
</dbReference>
<gene>
    <name evidence="4" type="ORF">CUNI_LOCUS15215</name>
</gene>
<feature type="compositionally biased region" description="Basic residues" evidence="2">
    <location>
        <begin position="278"/>
        <end position="292"/>
    </location>
</feature>
<evidence type="ECO:0000256" key="2">
    <source>
        <dbReference type="SAM" id="MobiDB-lite"/>
    </source>
</evidence>
<dbReference type="InterPro" id="IPR013083">
    <property type="entry name" value="Znf_RING/FYVE/PHD"/>
</dbReference>
<keyword evidence="5" id="KW-1185">Reference proteome</keyword>
<evidence type="ECO:0000313" key="4">
    <source>
        <dbReference type="EMBL" id="CAG5129657.1"/>
    </source>
</evidence>
<dbReference type="Gene3D" id="3.30.40.10">
    <property type="entry name" value="Zinc/RING finger domain, C3HC4 (zinc finger)"/>
    <property type="match status" value="1"/>
</dbReference>
<feature type="compositionally biased region" description="Low complexity" evidence="2">
    <location>
        <begin position="364"/>
        <end position="386"/>
    </location>
</feature>
<evidence type="ECO:0000313" key="5">
    <source>
        <dbReference type="Proteomes" id="UP000678393"/>
    </source>
</evidence>
<feature type="non-terminal residue" evidence="4">
    <location>
        <position position="568"/>
    </location>
</feature>
<feature type="coiled-coil region" evidence="1">
    <location>
        <begin position="50"/>
        <end position="77"/>
    </location>
</feature>
<dbReference type="PROSITE" id="PS50916">
    <property type="entry name" value="RABBD"/>
    <property type="match status" value="1"/>
</dbReference>
<dbReference type="InterPro" id="IPR036034">
    <property type="entry name" value="PDZ_sf"/>
</dbReference>
<dbReference type="GO" id="GO:0031267">
    <property type="term" value="F:small GTPase binding"/>
    <property type="evidence" value="ECO:0007669"/>
    <property type="project" value="InterPro"/>
</dbReference>
<dbReference type="PANTHER" id="PTHR12157:SF21">
    <property type="entry name" value="RAB3 INTERACTING MOLECULE, ISOFORM F"/>
    <property type="match status" value="1"/>
</dbReference>
<sequence>VIRPRNVSKEAIHLNTPEIPVSPPSPDLSHLTPDEINVINEVIRRQEEFERQEADRVKKLREELDSLQQELTHTSEVRNVNNKLVDLRLCRLCFKTKFADGVGRVCHDCQQRVCQGCGAFSKPRWNARKNKTVRGRWRCKLCIARREVLCRTGGWYHCTPDPTEELKKKLSVVADPGIETGTRQRIRPSGIMRRVDSECNPSGNRTDSELVWIVDHKLPRKMLLKKFTRRRSLPTDAQGKEEKIEEQSSFETGDVDEDEDDDRDGKQSLNNLILERRLSRRKRQEKRQRRKMREGQETISSESLGERSRSLSGEEPIAATVVEMGGLRGRGLRRDSVTRSLWGPSSSLNSCVRKPPVIQENTVDTSESTDTESSIFSSFRDSSMSDDFPVSPSYTLSSSLKIVRQDAVSLHSSCVSVSSTSESRLSEKSKSFLSSSQLVIDKSNESPRTHSPMAKSEDKHSPQSTGEKSLHKWIQSGFPYACLISFNTQSKENQSGLKVIGGVEANNAVTRAVVSSVSPDLRGRINVGQEVLEWNGQILRGQTFDFVTAVTSLVHHQTVLIVNPVTDG</sequence>
<dbReference type="InterPro" id="IPR011011">
    <property type="entry name" value="Znf_FYVE_PHD"/>
</dbReference>
<accession>A0A8S3ZJI0</accession>
<dbReference type="SUPFAM" id="SSF50156">
    <property type="entry name" value="PDZ domain-like"/>
    <property type="match status" value="1"/>
</dbReference>
<dbReference type="Pfam" id="PF02318">
    <property type="entry name" value="FYVE_2"/>
    <property type="match status" value="1"/>
</dbReference>
<dbReference type="InterPro" id="IPR039032">
    <property type="entry name" value="Rim-like"/>
</dbReference>
<feature type="region of interest" description="Disordered" evidence="2">
    <location>
        <begin position="344"/>
        <end position="386"/>
    </location>
</feature>
<dbReference type="Gene3D" id="2.30.42.10">
    <property type="match status" value="1"/>
</dbReference>
<evidence type="ECO:0000259" key="3">
    <source>
        <dbReference type="PROSITE" id="PS50916"/>
    </source>
</evidence>
<dbReference type="SUPFAM" id="SSF57903">
    <property type="entry name" value="FYVE/PHD zinc finger"/>
    <property type="match status" value="1"/>
</dbReference>
<evidence type="ECO:0000256" key="1">
    <source>
        <dbReference type="SAM" id="Coils"/>
    </source>
</evidence>
<reference evidence="4" key="1">
    <citation type="submission" date="2021-04" db="EMBL/GenBank/DDBJ databases">
        <authorList>
            <consortium name="Molecular Ecology Group"/>
        </authorList>
    </citation>
    <scope>NUCLEOTIDE SEQUENCE</scope>
</reference>
<dbReference type="InterPro" id="IPR041282">
    <property type="entry name" value="FYVE_2"/>
</dbReference>
<feature type="compositionally biased region" description="Acidic residues" evidence="2">
    <location>
        <begin position="253"/>
        <end position="262"/>
    </location>
</feature>
<dbReference type="OrthoDB" id="10059918at2759"/>
<protein>
    <recommendedName>
        <fullName evidence="3">RabBD domain-containing protein</fullName>
    </recommendedName>
</protein>
<dbReference type="InterPro" id="IPR010911">
    <property type="entry name" value="Rab_BD"/>
</dbReference>
<dbReference type="EMBL" id="CAJHNH020003613">
    <property type="protein sequence ID" value="CAG5129657.1"/>
    <property type="molecule type" value="Genomic_DNA"/>
</dbReference>
<proteinExistence type="predicted"/>
<feature type="region of interest" description="Disordered" evidence="2">
    <location>
        <begin position="441"/>
        <end position="468"/>
    </location>
</feature>
<dbReference type="AlphaFoldDB" id="A0A8S3ZJI0"/>
<keyword evidence="1" id="KW-0175">Coiled coil</keyword>
<dbReference type="GO" id="GO:0016020">
    <property type="term" value="C:membrane"/>
    <property type="evidence" value="ECO:0007669"/>
    <property type="project" value="InterPro"/>
</dbReference>
<feature type="domain" description="RabBD" evidence="3">
    <location>
        <begin position="25"/>
        <end position="159"/>
    </location>
</feature>
<dbReference type="GO" id="GO:0006886">
    <property type="term" value="P:intracellular protein transport"/>
    <property type="evidence" value="ECO:0007669"/>
    <property type="project" value="InterPro"/>
</dbReference>
<dbReference type="GO" id="GO:0006887">
    <property type="term" value="P:exocytosis"/>
    <property type="evidence" value="ECO:0007669"/>
    <property type="project" value="InterPro"/>
</dbReference>
<organism evidence="4 5">
    <name type="scientific">Candidula unifasciata</name>
    <dbReference type="NCBI Taxonomy" id="100452"/>
    <lineage>
        <taxon>Eukaryota</taxon>
        <taxon>Metazoa</taxon>
        <taxon>Spiralia</taxon>
        <taxon>Lophotrochozoa</taxon>
        <taxon>Mollusca</taxon>
        <taxon>Gastropoda</taxon>
        <taxon>Heterobranchia</taxon>
        <taxon>Euthyneura</taxon>
        <taxon>Panpulmonata</taxon>
        <taxon>Eupulmonata</taxon>
        <taxon>Stylommatophora</taxon>
        <taxon>Helicina</taxon>
        <taxon>Helicoidea</taxon>
        <taxon>Geomitridae</taxon>
        <taxon>Candidula</taxon>
    </lineage>
</organism>
<dbReference type="PANTHER" id="PTHR12157">
    <property type="entry name" value="REGULATING SYNAPTIC MEMBRANE EXOCYTOSIS PROTEIN"/>
    <property type="match status" value="1"/>
</dbReference>
<name>A0A8S3ZJI0_9EUPU</name>
<comment type="caution">
    <text evidence="4">The sequence shown here is derived from an EMBL/GenBank/DDBJ whole genome shotgun (WGS) entry which is preliminary data.</text>
</comment>
<feature type="region of interest" description="Disordered" evidence="2">
    <location>
        <begin position="229"/>
        <end position="317"/>
    </location>
</feature>
<feature type="non-terminal residue" evidence="4">
    <location>
        <position position="1"/>
    </location>
</feature>